<dbReference type="SUPFAM" id="SSF46626">
    <property type="entry name" value="Cytochrome c"/>
    <property type="match status" value="1"/>
</dbReference>
<keyword evidence="4" id="KW-0249">Electron transport</keyword>
<organism evidence="8 9">
    <name type="scientific">Vineibacter terrae</name>
    <dbReference type="NCBI Taxonomy" id="2586908"/>
    <lineage>
        <taxon>Bacteria</taxon>
        <taxon>Pseudomonadati</taxon>
        <taxon>Pseudomonadota</taxon>
        <taxon>Alphaproteobacteria</taxon>
        <taxon>Hyphomicrobiales</taxon>
        <taxon>Vineibacter</taxon>
    </lineage>
</organism>
<evidence type="ECO:0000256" key="4">
    <source>
        <dbReference type="ARBA" id="ARBA00022982"/>
    </source>
</evidence>
<dbReference type="AlphaFoldDB" id="A0A5C8P6M1"/>
<dbReference type="InterPro" id="IPR002327">
    <property type="entry name" value="Cyt_c_1A/1B"/>
</dbReference>
<dbReference type="OrthoDB" id="9805828at2"/>
<dbReference type="GO" id="GO:0009055">
    <property type="term" value="F:electron transfer activity"/>
    <property type="evidence" value="ECO:0007669"/>
    <property type="project" value="InterPro"/>
</dbReference>
<evidence type="ECO:0000313" key="9">
    <source>
        <dbReference type="Proteomes" id="UP000321638"/>
    </source>
</evidence>
<dbReference type="InterPro" id="IPR036909">
    <property type="entry name" value="Cyt_c-like_dom_sf"/>
</dbReference>
<keyword evidence="3 6" id="KW-0479">Metal-binding</keyword>
<keyword evidence="1" id="KW-0813">Transport</keyword>
<dbReference type="FunFam" id="1.10.760.10:FF:000001">
    <property type="entry name" value="Cytochrome c iso-1"/>
    <property type="match status" value="1"/>
</dbReference>
<evidence type="ECO:0000259" key="7">
    <source>
        <dbReference type="PROSITE" id="PS51007"/>
    </source>
</evidence>
<keyword evidence="9" id="KW-1185">Reference proteome</keyword>
<dbReference type="Pfam" id="PF00034">
    <property type="entry name" value="Cytochrom_C"/>
    <property type="match status" value="1"/>
</dbReference>
<sequence length="114" mass="12288">MSIMLAAGAAVAQDAAEGEKVFKRNCFVCHTVEKGGPTKQGPNLFGVIGRKTGSVEGFRYTNANKSADITWSPETLDPYLTNPRKVIPGTNMAFAGLNKPADRKNLIAYLETLK</sequence>
<keyword evidence="2 6" id="KW-0349">Heme</keyword>
<feature type="domain" description="Cytochrome c" evidence="7">
    <location>
        <begin position="13"/>
        <end position="114"/>
    </location>
</feature>
<evidence type="ECO:0000256" key="2">
    <source>
        <dbReference type="ARBA" id="ARBA00022617"/>
    </source>
</evidence>
<keyword evidence="5 6" id="KW-0408">Iron</keyword>
<evidence type="ECO:0000256" key="6">
    <source>
        <dbReference type="PROSITE-ProRule" id="PRU00433"/>
    </source>
</evidence>
<evidence type="ECO:0000256" key="3">
    <source>
        <dbReference type="ARBA" id="ARBA00022723"/>
    </source>
</evidence>
<accession>A0A5C8P6M1</accession>
<dbReference type="GO" id="GO:0046872">
    <property type="term" value="F:metal ion binding"/>
    <property type="evidence" value="ECO:0007669"/>
    <property type="project" value="UniProtKB-KW"/>
</dbReference>
<dbReference type="Proteomes" id="UP000321638">
    <property type="component" value="Unassembled WGS sequence"/>
</dbReference>
<comment type="caution">
    <text evidence="8">The sequence shown here is derived from an EMBL/GenBank/DDBJ whole genome shotgun (WGS) entry which is preliminary data.</text>
</comment>
<dbReference type="PROSITE" id="PS51007">
    <property type="entry name" value="CYTC"/>
    <property type="match status" value="1"/>
</dbReference>
<dbReference type="PANTHER" id="PTHR11961">
    <property type="entry name" value="CYTOCHROME C"/>
    <property type="match status" value="1"/>
</dbReference>
<evidence type="ECO:0000256" key="1">
    <source>
        <dbReference type="ARBA" id="ARBA00022448"/>
    </source>
</evidence>
<gene>
    <name evidence="8" type="ORF">FHP25_39300</name>
</gene>
<proteinExistence type="predicted"/>
<dbReference type="InterPro" id="IPR009056">
    <property type="entry name" value="Cyt_c-like_dom"/>
</dbReference>
<name>A0A5C8P6M1_9HYPH</name>
<dbReference type="GO" id="GO:0020037">
    <property type="term" value="F:heme binding"/>
    <property type="evidence" value="ECO:0007669"/>
    <property type="project" value="InterPro"/>
</dbReference>
<reference evidence="8 9" key="1">
    <citation type="submission" date="2019-06" db="EMBL/GenBank/DDBJ databases">
        <title>New taxonomy in bacterial strain CC-CFT640, isolated from vineyard.</title>
        <authorList>
            <person name="Lin S.-Y."/>
            <person name="Tsai C.-F."/>
            <person name="Young C.-C."/>
        </authorList>
    </citation>
    <scope>NUCLEOTIDE SEQUENCE [LARGE SCALE GENOMIC DNA]</scope>
    <source>
        <strain evidence="8 9">CC-CFT640</strain>
    </source>
</reference>
<evidence type="ECO:0000313" key="8">
    <source>
        <dbReference type="EMBL" id="TXL69370.1"/>
    </source>
</evidence>
<protein>
    <submittedName>
        <fullName evidence="8">Cytochrome c family protein</fullName>
    </submittedName>
</protein>
<dbReference type="EMBL" id="VDUZ01000086">
    <property type="protein sequence ID" value="TXL69370.1"/>
    <property type="molecule type" value="Genomic_DNA"/>
</dbReference>
<dbReference type="Gene3D" id="1.10.760.10">
    <property type="entry name" value="Cytochrome c-like domain"/>
    <property type="match status" value="1"/>
</dbReference>
<evidence type="ECO:0000256" key="5">
    <source>
        <dbReference type="ARBA" id="ARBA00023004"/>
    </source>
</evidence>
<dbReference type="PRINTS" id="PR00604">
    <property type="entry name" value="CYTCHRMECIAB"/>
</dbReference>